<evidence type="ECO:0000313" key="2">
    <source>
        <dbReference type="Proteomes" id="UP000548304"/>
    </source>
</evidence>
<comment type="caution">
    <text evidence="1">The sequence shown here is derived from an EMBL/GenBank/DDBJ whole genome shotgun (WGS) entry which is preliminary data.</text>
</comment>
<evidence type="ECO:0000313" key="1">
    <source>
        <dbReference type="EMBL" id="NYH80723.1"/>
    </source>
</evidence>
<dbReference type="EMBL" id="JACBYW010000008">
    <property type="protein sequence ID" value="NYH80723.1"/>
    <property type="molecule type" value="Genomic_DNA"/>
</dbReference>
<proteinExistence type="predicted"/>
<sequence length="256" mass="27067">MWTSAWLHGAAASDDVLDAVQAWAEVNQIRAVDDATATRLDLPAPHETPAGPALLLAAVRRSGGDTGSLVLPVAGDARGLDGSTEFASNAMRRGEAAVFAEAGLALVPETVAEGILDWTVHEVGELPPREHIPVGEAEHDMSSAMREAASTLTELDVSRGRPGVREEIASAISARPQPSWPDGVPQRCLRVLQRATEVESILWVATEDAPGGAMSASADRARGDALRPLFDSVRTARCAAVDEMVRVLTQSADKQR</sequence>
<dbReference type="AlphaFoldDB" id="A0A852ZFG0"/>
<reference evidence="1 2" key="1">
    <citation type="submission" date="2020-07" db="EMBL/GenBank/DDBJ databases">
        <title>Genomic Encyclopedia of Type Strains, Phase III (KMG-III): the genomes of soil and plant-associated and newly described type strains.</title>
        <authorList>
            <person name="Whitman W."/>
        </authorList>
    </citation>
    <scope>NUCLEOTIDE SEQUENCE [LARGE SCALE GENOMIC DNA]</scope>
    <source>
        <strain evidence="1 2">CECT 8576</strain>
    </source>
</reference>
<keyword evidence="2" id="KW-1185">Reference proteome</keyword>
<protein>
    <submittedName>
        <fullName evidence="1">Uncharacterized protein</fullName>
    </submittedName>
</protein>
<name>A0A852ZFG0_9ACTN</name>
<accession>A0A852ZFG0</accession>
<dbReference type="Proteomes" id="UP000548304">
    <property type="component" value="Unassembled WGS sequence"/>
</dbReference>
<gene>
    <name evidence="1" type="ORF">FHR84_004089</name>
</gene>
<organism evidence="1 2">
    <name type="scientific">Actinopolyspora biskrensis</name>
    <dbReference type="NCBI Taxonomy" id="1470178"/>
    <lineage>
        <taxon>Bacteria</taxon>
        <taxon>Bacillati</taxon>
        <taxon>Actinomycetota</taxon>
        <taxon>Actinomycetes</taxon>
        <taxon>Actinopolysporales</taxon>
        <taxon>Actinopolysporaceae</taxon>
        <taxon>Actinopolyspora</taxon>
    </lineage>
</organism>